<dbReference type="GO" id="GO:0005615">
    <property type="term" value="C:extracellular space"/>
    <property type="evidence" value="ECO:0007669"/>
    <property type="project" value="TreeGrafter"/>
</dbReference>
<dbReference type="Proteomes" id="UP000515152">
    <property type="component" value="Chromosome 9"/>
</dbReference>
<evidence type="ECO:0000256" key="8">
    <source>
        <dbReference type="ARBA" id="ARBA00039198"/>
    </source>
</evidence>
<comment type="subcellular location">
    <subcellularLocation>
        <location evidence="2">Secreted</location>
    </subcellularLocation>
</comment>
<protein>
    <recommendedName>
        <fullName evidence="8">Somatostatin-2</fullName>
    </recommendedName>
    <alternativeName>
        <fullName evidence="9">Somatostatin II</fullName>
    </alternativeName>
</protein>
<dbReference type="KEGG" id="char:105909291"/>
<name>A0A6P3WAX4_CLUHA</name>
<evidence type="ECO:0000256" key="1">
    <source>
        <dbReference type="ARBA" id="ARBA00003524"/>
    </source>
</evidence>
<evidence type="ECO:0000256" key="5">
    <source>
        <dbReference type="ARBA" id="ARBA00022685"/>
    </source>
</evidence>
<evidence type="ECO:0000313" key="12">
    <source>
        <dbReference type="Proteomes" id="UP000515152"/>
    </source>
</evidence>
<evidence type="ECO:0000259" key="11">
    <source>
        <dbReference type="Pfam" id="PF03002"/>
    </source>
</evidence>
<dbReference type="Pfam" id="PF03002">
    <property type="entry name" value="Somatostatin"/>
    <property type="match status" value="1"/>
</dbReference>
<dbReference type="PANTHER" id="PTHR10558:SF6">
    <property type="entry name" value="SOMATOSTATIN 1, TANDEM DUPLICATE 2"/>
    <property type="match status" value="1"/>
</dbReference>
<dbReference type="InterPro" id="IPR018142">
    <property type="entry name" value="Somatostatin/Cortistatin_C"/>
</dbReference>
<keyword evidence="12" id="KW-1185">Reference proteome</keyword>
<dbReference type="AlphaFoldDB" id="A0A6P3WAX4"/>
<dbReference type="RefSeq" id="XP_012693360.3">
    <property type="nucleotide sequence ID" value="XM_012837906.3"/>
</dbReference>
<keyword evidence="5" id="KW-0165">Cleavage on pair of basic residues</keyword>
<accession>A0A6P3WAX4</accession>
<evidence type="ECO:0000256" key="4">
    <source>
        <dbReference type="ARBA" id="ARBA00022525"/>
    </source>
</evidence>
<feature type="domain" description="Somatostatin/Cortistatin C-terminal" evidence="11">
    <location>
        <begin position="136"/>
        <end position="152"/>
    </location>
</feature>
<evidence type="ECO:0000256" key="2">
    <source>
        <dbReference type="ARBA" id="ARBA00004613"/>
    </source>
</evidence>
<keyword evidence="6" id="KW-0372">Hormone</keyword>
<dbReference type="InterPro" id="IPR004250">
    <property type="entry name" value="Somatostatin"/>
</dbReference>
<dbReference type="OrthoDB" id="9948948at2759"/>
<evidence type="ECO:0000256" key="9">
    <source>
        <dbReference type="ARBA" id="ARBA00043047"/>
    </source>
</evidence>
<evidence type="ECO:0000256" key="6">
    <source>
        <dbReference type="ARBA" id="ARBA00022702"/>
    </source>
</evidence>
<evidence type="ECO:0000313" key="13">
    <source>
        <dbReference type="RefSeq" id="XP_012693360.3"/>
    </source>
</evidence>
<feature type="compositionally biased region" description="Polar residues" evidence="10">
    <location>
        <begin position="9"/>
        <end position="26"/>
    </location>
</feature>
<comment type="similarity">
    <text evidence="3">Belongs to the somatostatin family.</text>
</comment>
<proteinExistence type="inferred from homology"/>
<organism evidence="12 13">
    <name type="scientific">Clupea harengus</name>
    <name type="common">Atlantic herring</name>
    <dbReference type="NCBI Taxonomy" id="7950"/>
    <lineage>
        <taxon>Eukaryota</taxon>
        <taxon>Metazoa</taxon>
        <taxon>Chordata</taxon>
        <taxon>Craniata</taxon>
        <taxon>Vertebrata</taxon>
        <taxon>Euteleostomi</taxon>
        <taxon>Actinopterygii</taxon>
        <taxon>Neopterygii</taxon>
        <taxon>Teleostei</taxon>
        <taxon>Clupei</taxon>
        <taxon>Clupeiformes</taxon>
        <taxon>Clupeoidei</taxon>
        <taxon>Clupeidae</taxon>
        <taxon>Clupea</taxon>
    </lineage>
</organism>
<dbReference type="CTD" id="565781"/>
<sequence length="152" mass="17216">MRRSRQNHSQRLTAKTSTKTIQHSSTRFSPAHDEVLWDPLLLALLGLSLVLCSHSASSQPDLDLDLDLRHHRLLQRARAAGMSTQEWSKRAVEDLLSQLSLPEEETQDREVSTVGAAKDDLHMERSAETNNIPPKDRKSGCKNFFWKGRTSC</sequence>
<dbReference type="PANTHER" id="PTHR10558">
    <property type="entry name" value="SOMATOSTATIN"/>
    <property type="match status" value="1"/>
</dbReference>
<evidence type="ECO:0000256" key="3">
    <source>
        <dbReference type="ARBA" id="ARBA00008327"/>
    </source>
</evidence>
<evidence type="ECO:0000256" key="10">
    <source>
        <dbReference type="SAM" id="MobiDB-lite"/>
    </source>
</evidence>
<dbReference type="GO" id="GO:0005179">
    <property type="term" value="F:hormone activity"/>
    <property type="evidence" value="ECO:0007669"/>
    <property type="project" value="UniProtKB-KW"/>
</dbReference>
<reference evidence="13" key="1">
    <citation type="submission" date="2025-08" db="UniProtKB">
        <authorList>
            <consortium name="RefSeq"/>
        </authorList>
    </citation>
    <scope>IDENTIFICATION</scope>
</reference>
<evidence type="ECO:0000256" key="7">
    <source>
        <dbReference type="ARBA" id="ARBA00023157"/>
    </source>
</evidence>
<dbReference type="GO" id="GO:0030334">
    <property type="term" value="P:regulation of cell migration"/>
    <property type="evidence" value="ECO:0007669"/>
    <property type="project" value="TreeGrafter"/>
</dbReference>
<comment type="function">
    <text evidence="1">Somatostatin inhibits the release of somatotropin.</text>
</comment>
<keyword evidence="7" id="KW-1015">Disulfide bond</keyword>
<keyword evidence="4" id="KW-0964">Secreted</keyword>
<gene>
    <name evidence="13" type="primary">sst1.2</name>
</gene>
<dbReference type="GeneID" id="105909291"/>
<feature type="region of interest" description="Disordered" evidence="10">
    <location>
        <begin position="1"/>
        <end position="26"/>
    </location>
</feature>